<dbReference type="GO" id="GO:0003824">
    <property type="term" value="F:catalytic activity"/>
    <property type="evidence" value="ECO:0007669"/>
    <property type="project" value="InterPro"/>
</dbReference>
<dbReference type="InterPro" id="IPR013785">
    <property type="entry name" value="Aldolase_TIM"/>
</dbReference>
<dbReference type="AlphaFoldDB" id="A0A1G9Q011"/>
<dbReference type="InterPro" id="IPR058240">
    <property type="entry name" value="rSAM_sf"/>
</dbReference>
<dbReference type="InterPro" id="IPR023995">
    <property type="entry name" value="HemZ"/>
</dbReference>
<name>A0A1G9Q011_9FIRM</name>
<dbReference type="SFLD" id="SFLDG01082">
    <property type="entry name" value="B12-binding_domain_containing"/>
    <property type="match status" value="1"/>
</dbReference>
<evidence type="ECO:0000256" key="4">
    <source>
        <dbReference type="ARBA" id="ARBA00023014"/>
    </source>
</evidence>
<dbReference type="GO" id="GO:0005737">
    <property type="term" value="C:cytoplasm"/>
    <property type="evidence" value="ECO:0007669"/>
    <property type="project" value="TreeGrafter"/>
</dbReference>
<proteinExistence type="predicted"/>
<organism evidence="6 7">
    <name type="scientific">Megasphaera paucivorans</name>
    <dbReference type="NCBI Taxonomy" id="349095"/>
    <lineage>
        <taxon>Bacteria</taxon>
        <taxon>Bacillati</taxon>
        <taxon>Bacillota</taxon>
        <taxon>Negativicutes</taxon>
        <taxon>Veillonellales</taxon>
        <taxon>Veillonellaceae</taxon>
        <taxon>Megasphaera</taxon>
    </lineage>
</organism>
<evidence type="ECO:0000313" key="7">
    <source>
        <dbReference type="Proteomes" id="UP000199309"/>
    </source>
</evidence>
<keyword evidence="1" id="KW-0949">S-adenosyl-L-methionine</keyword>
<evidence type="ECO:0000256" key="3">
    <source>
        <dbReference type="ARBA" id="ARBA00023004"/>
    </source>
</evidence>
<keyword evidence="4" id="KW-0411">Iron-sulfur</keyword>
<dbReference type="InterPro" id="IPR006638">
    <property type="entry name" value="Elp3/MiaA/NifB-like_rSAM"/>
</dbReference>
<keyword evidence="7" id="KW-1185">Reference proteome</keyword>
<dbReference type="STRING" id="349095.SAMN05660299_00062"/>
<dbReference type="SUPFAM" id="SSF102114">
    <property type="entry name" value="Radical SAM enzymes"/>
    <property type="match status" value="1"/>
</dbReference>
<dbReference type="SFLD" id="SFLDF00310">
    <property type="entry name" value="oxygen-independent_coproporphy"/>
    <property type="match status" value="1"/>
</dbReference>
<dbReference type="PROSITE" id="PS51918">
    <property type="entry name" value="RADICAL_SAM"/>
    <property type="match status" value="1"/>
</dbReference>
<dbReference type="GO" id="GO:0051539">
    <property type="term" value="F:4 iron, 4 sulfur cluster binding"/>
    <property type="evidence" value="ECO:0007669"/>
    <property type="project" value="TreeGrafter"/>
</dbReference>
<reference evidence="6 7" key="1">
    <citation type="submission" date="2016-10" db="EMBL/GenBank/DDBJ databases">
        <authorList>
            <person name="de Groot N.N."/>
        </authorList>
    </citation>
    <scope>NUCLEOTIDE SEQUENCE [LARGE SCALE GENOMIC DNA]</scope>
    <source>
        <strain evidence="6 7">DSM 16981</strain>
    </source>
</reference>
<dbReference type="SFLD" id="SFLDS00029">
    <property type="entry name" value="Radical_SAM"/>
    <property type="match status" value="1"/>
</dbReference>
<evidence type="ECO:0000313" key="6">
    <source>
        <dbReference type="EMBL" id="SDM04350.1"/>
    </source>
</evidence>
<protein>
    <submittedName>
        <fullName evidence="6">Oxygen-independent coproporphyrinogen-3 oxidase</fullName>
    </submittedName>
</protein>
<keyword evidence="3" id="KW-0408">Iron</keyword>
<dbReference type="Gene3D" id="3.20.20.70">
    <property type="entry name" value="Aldolase class I"/>
    <property type="match status" value="1"/>
</dbReference>
<dbReference type="EMBL" id="FNHQ01000001">
    <property type="protein sequence ID" value="SDM04350.1"/>
    <property type="molecule type" value="Genomic_DNA"/>
</dbReference>
<dbReference type="GO" id="GO:0006779">
    <property type="term" value="P:porphyrin-containing compound biosynthetic process"/>
    <property type="evidence" value="ECO:0007669"/>
    <property type="project" value="TreeGrafter"/>
</dbReference>
<evidence type="ECO:0000256" key="2">
    <source>
        <dbReference type="ARBA" id="ARBA00022723"/>
    </source>
</evidence>
<gene>
    <name evidence="6" type="ORF">SAMN05660299_00062</name>
</gene>
<dbReference type="PANTHER" id="PTHR13932:SF1">
    <property type="entry name" value="OXYGEN-INDEPENDENT COPROPORPHYRINOGEN-III OXIDASE-LIKE PROTEIN HEMZ"/>
    <property type="match status" value="1"/>
</dbReference>
<keyword evidence="2" id="KW-0479">Metal-binding</keyword>
<dbReference type="Proteomes" id="UP000199309">
    <property type="component" value="Unassembled WGS sequence"/>
</dbReference>
<dbReference type="InterPro" id="IPR034505">
    <property type="entry name" value="Coproporphyrinogen-III_oxidase"/>
</dbReference>
<dbReference type="NCBIfam" id="TIGR03994">
    <property type="entry name" value="rSAM_HemZ"/>
    <property type="match status" value="1"/>
</dbReference>
<dbReference type="GO" id="GO:0046872">
    <property type="term" value="F:metal ion binding"/>
    <property type="evidence" value="ECO:0007669"/>
    <property type="project" value="UniProtKB-KW"/>
</dbReference>
<dbReference type="OrthoDB" id="9808022at2"/>
<feature type="domain" description="Radical SAM core" evidence="5">
    <location>
        <begin position="152"/>
        <end position="390"/>
    </location>
</feature>
<evidence type="ECO:0000259" key="5">
    <source>
        <dbReference type="PROSITE" id="PS51918"/>
    </source>
</evidence>
<dbReference type="SFLD" id="SFLDG01065">
    <property type="entry name" value="anaerobic_coproporphyrinogen-I"/>
    <property type="match status" value="1"/>
</dbReference>
<dbReference type="PANTHER" id="PTHR13932">
    <property type="entry name" value="COPROPORPHYRINIGEN III OXIDASE"/>
    <property type="match status" value="1"/>
</dbReference>
<dbReference type="Pfam" id="PF04055">
    <property type="entry name" value="Radical_SAM"/>
    <property type="match status" value="1"/>
</dbReference>
<dbReference type="SMART" id="SM00729">
    <property type="entry name" value="Elp3"/>
    <property type="match status" value="1"/>
</dbReference>
<accession>A0A1G9Q011</accession>
<dbReference type="InterPro" id="IPR007197">
    <property type="entry name" value="rSAM"/>
</dbReference>
<sequence length="484" mass="55763">MDEQGYRYKGPEEYHALIGQVMAGLGYVGGYETENIGARIFLSDENGIIDLTCVFTRDDKKWESRASIIRYGHVREDIKNCLMHWHERFTGNKTGPWGTLMGVRPTKLVHHFFDKEFGDKETIAVLQQQYQVEKETAERLVHMSRLQRPFVMEPQNHVALYVGIPYCSSHCLYCSFPSRLVGTEEQDILQSFSRALERDLQDLSRLCRQYSFTVDTVYIGGGTPTCLPIGILEDIVRSVAANFSPVQEWTVEAGRPDTAAKEKLALLRQYGVDRISVNPQTMQQRILDALGRHHRVEDIYTMFDNCRDLGFSVINMDFIAGLPTQNIKDMQENMEIVCQLWPENVTIHTLALKKRAPLFHHPLRDRIPSQEDVTRMLEYCDAILVEKGYTPYYMYRQKYMAASFANVGYAFSDAIGKYNIQMMEERQTVLAAGPGGATKFINLPNHRLEKLYMPKEVNTYMASLEEKMQMRRKLCAYIYGGEDR</sequence>
<evidence type="ECO:0000256" key="1">
    <source>
        <dbReference type="ARBA" id="ARBA00022691"/>
    </source>
</evidence>